<comment type="caution">
    <text evidence="2">The sequence shown here is derived from an EMBL/GenBank/DDBJ whole genome shotgun (WGS) entry which is preliminary data.</text>
</comment>
<gene>
    <name evidence="2" type="ORF">LWI29_017343</name>
</gene>
<reference evidence="2" key="2">
    <citation type="submission" date="2023-06" db="EMBL/GenBank/DDBJ databases">
        <authorList>
            <person name="Swenson N.G."/>
            <person name="Wegrzyn J.L."/>
            <person name="Mcevoy S.L."/>
        </authorList>
    </citation>
    <scope>NUCLEOTIDE SEQUENCE</scope>
    <source>
        <strain evidence="2">NS2018</strain>
        <tissue evidence="2">Leaf</tissue>
    </source>
</reference>
<accession>A0AA39RS47</accession>
<reference evidence="2" key="1">
    <citation type="journal article" date="2022" name="Plant J.">
        <title>Strategies of tolerance reflected in two North American maple genomes.</title>
        <authorList>
            <person name="McEvoy S.L."/>
            <person name="Sezen U.U."/>
            <person name="Trouern-Trend A."/>
            <person name="McMahon S.M."/>
            <person name="Schaberg P.G."/>
            <person name="Yang J."/>
            <person name="Wegrzyn J.L."/>
            <person name="Swenson N.G."/>
        </authorList>
    </citation>
    <scope>NUCLEOTIDE SEQUENCE</scope>
    <source>
        <strain evidence="2">NS2018</strain>
    </source>
</reference>
<evidence type="ECO:0000313" key="3">
    <source>
        <dbReference type="Proteomes" id="UP001168877"/>
    </source>
</evidence>
<evidence type="ECO:0000313" key="2">
    <source>
        <dbReference type="EMBL" id="KAK0578856.1"/>
    </source>
</evidence>
<feature type="region of interest" description="Disordered" evidence="1">
    <location>
        <begin position="100"/>
        <end position="134"/>
    </location>
</feature>
<sequence>MVSWFTAACPGGSLENMASIPSDILVAKGASVLAGADLENAWVDLAQTRQSVEPLMKAAAKFEEACQAALVDARQLERCLNTETVRELSGAALDQGDLAQAANIPDPSPSQGVDLLGSAQGGMTKEEGQDLPTT</sequence>
<protein>
    <submittedName>
        <fullName evidence="2">Uncharacterized protein</fullName>
    </submittedName>
</protein>
<organism evidence="2 3">
    <name type="scientific">Acer saccharum</name>
    <name type="common">Sugar maple</name>
    <dbReference type="NCBI Taxonomy" id="4024"/>
    <lineage>
        <taxon>Eukaryota</taxon>
        <taxon>Viridiplantae</taxon>
        <taxon>Streptophyta</taxon>
        <taxon>Embryophyta</taxon>
        <taxon>Tracheophyta</taxon>
        <taxon>Spermatophyta</taxon>
        <taxon>Magnoliopsida</taxon>
        <taxon>eudicotyledons</taxon>
        <taxon>Gunneridae</taxon>
        <taxon>Pentapetalae</taxon>
        <taxon>rosids</taxon>
        <taxon>malvids</taxon>
        <taxon>Sapindales</taxon>
        <taxon>Sapindaceae</taxon>
        <taxon>Hippocastanoideae</taxon>
        <taxon>Acereae</taxon>
        <taxon>Acer</taxon>
    </lineage>
</organism>
<proteinExistence type="predicted"/>
<dbReference type="Proteomes" id="UP001168877">
    <property type="component" value="Unassembled WGS sequence"/>
</dbReference>
<name>A0AA39RS47_ACESA</name>
<evidence type="ECO:0000256" key="1">
    <source>
        <dbReference type="SAM" id="MobiDB-lite"/>
    </source>
</evidence>
<keyword evidence="3" id="KW-1185">Reference proteome</keyword>
<dbReference type="AlphaFoldDB" id="A0AA39RS47"/>
<dbReference type="EMBL" id="JAUESC010000385">
    <property type="protein sequence ID" value="KAK0578856.1"/>
    <property type="molecule type" value="Genomic_DNA"/>
</dbReference>